<reference evidence="3" key="1">
    <citation type="submission" date="2015-07" db="EMBL/GenBank/DDBJ databases">
        <title>Genome sequencing project for genomic taxonomy and phylogenomics of Bacillus-like bacteria.</title>
        <authorList>
            <person name="Liu B."/>
            <person name="Wang J."/>
            <person name="Zhu Y."/>
            <person name="Liu G."/>
            <person name="Chen Q."/>
            <person name="Chen Z."/>
            <person name="Lan J."/>
            <person name="Che J."/>
            <person name="Ge C."/>
            <person name="Shi H."/>
            <person name="Pan Z."/>
            <person name="Liu X."/>
        </authorList>
    </citation>
    <scope>NUCLEOTIDE SEQUENCE [LARGE SCALE GENOMIC DNA]</scope>
    <source>
        <strain evidence="3">DSM 9887</strain>
    </source>
</reference>
<evidence type="ECO:0000313" key="3">
    <source>
        <dbReference type="Proteomes" id="UP000036834"/>
    </source>
</evidence>
<organism evidence="2 3">
    <name type="scientific">Brevibacillus reuszeri</name>
    <dbReference type="NCBI Taxonomy" id="54915"/>
    <lineage>
        <taxon>Bacteria</taxon>
        <taxon>Bacillati</taxon>
        <taxon>Bacillota</taxon>
        <taxon>Bacilli</taxon>
        <taxon>Bacillales</taxon>
        <taxon>Paenibacillaceae</taxon>
        <taxon>Brevibacillus</taxon>
    </lineage>
</organism>
<reference evidence="2" key="2">
    <citation type="submission" date="2015-07" db="EMBL/GenBank/DDBJ databases">
        <title>MeaNS - Measles Nucleotide Surveillance Program.</title>
        <authorList>
            <person name="Tran T."/>
            <person name="Druce J."/>
        </authorList>
    </citation>
    <scope>NUCLEOTIDE SEQUENCE</scope>
    <source>
        <strain evidence="2">DSM 9887</strain>
    </source>
</reference>
<protein>
    <submittedName>
        <fullName evidence="2">Uncharacterized protein</fullName>
    </submittedName>
</protein>
<dbReference type="EMBL" id="LGIQ01000002">
    <property type="protein sequence ID" value="KNB74625.1"/>
    <property type="molecule type" value="Genomic_DNA"/>
</dbReference>
<dbReference type="PATRIC" id="fig|54915.3.peg.5722"/>
<evidence type="ECO:0000313" key="4">
    <source>
        <dbReference type="Proteomes" id="UP000319578"/>
    </source>
</evidence>
<reference evidence="1 4" key="3">
    <citation type="submission" date="2019-06" db="EMBL/GenBank/DDBJ databases">
        <title>Whole genome shotgun sequence of Brevibacillus reuszeri NBRC 15719.</title>
        <authorList>
            <person name="Hosoyama A."/>
            <person name="Uohara A."/>
            <person name="Ohji S."/>
            <person name="Ichikawa N."/>
        </authorList>
    </citation>
    <scope>NUCLEOTIDE SEQUENCE [LARGE SCALE GENOMIC DNA]</scope>
    <source>
        <strain evidence="1 4">NBRC 15719</strain>
    </source>
</reference>
<dbReference type="AlphaFoldDB" id="A0A0K9Z2D3"/>
<comment type="caution">
    <text evidence="2">The sequence shown here is derived from an EMBL/GenBank/DDBJ whole genome shotgun (WGS) entry which is preliminary data.</text>
</comment>
<dbReference type="Proteomes" id="UP000036834">
    <property type="component" value="Unassembled WGS sequence"/>
</dbReference>
<dbReference type="EMBL" id="BJON01000006">
    <property type="protein sequence ID" value="GED67733.1"/>
    <property type="molecule type" value="Genomic_DNA"/>
</dbReference>
<dbReference type="STRING" id="54915.ADS79_02780"/>
<proteinExistence type="predicted"/>
<dbReference type="RefSeq" id="WP_049736875.1">
    <property type="nucleotide sequence ID" value="NZ_BJON01000006.1"/>
</dbReference>
<sequence>MKFLKLDRKAIYEQKVQETVIKLADLMIDNSVNGILTMRAAELRHALNVTAHAFNEASGRLQATGFHSGVKRFKVQELKERRDQCLYYYQINAEKHPHMLNPDDIETALKKRRKVLERKKSLWFF</sequence>
<name>A0A0K9Z2D3_9BACL</name>
<dbReference type="Proteomes" id="UP000319578">
    <property type="component" value="Unassembled WGS sequence"/>
</dbReference>
<keyword evidence="4" id="KW-1185">Reference proteome</keyword>
<accession>A0A0K9Z2D3</accession>
<evidence type="ECO:0000313" key="2">
    <source>
        <dbReference type="EMBL" id="KNB74625.1"/>
    </source>
</evidence>
<gene>
    <name evidence="2" type="ORF">ADS79_02780</name>
    <name evidence="1" type="ORF">BRE01_14350</name>
</gene>
<evidence type="ECO:0000313" key="1">
    <source>
        <dbReference type="EMBL" id="GED67733.1"/>
    </source>
</evidence>